<organism evidence="1 2">
    <name type="scientific">Friedmanniomyces endolithicus</name>
    <dbReference type="NCBI Taxonomy" id="329885"/>
    <lineage>
        <taxon>Eukaryota</taxon>
        <taxon>Fungi</taxon>
        <taxon>Dikarya</taxon>
        <taxon>Ascomycota</taxon>
        <taxon>Pezizomycotina</taxon>
        <taxon>Dothideomycetes</taxon>
        <taxon>Dothideomycetidae</taxon>
        <taxon>Mycosphaerellales</taxon>
        <taxon>Teratosphaeriaceae</taxon>
        <taxon>Friedmanniomyces</taxon>
    </lineage>
</organism>
<sequence>MLSEVKPHFVTHRRDLPVVTASEFTRGFPAINFKNVESTLVLLQCIYQSGPAGSDILREGHGFCGHYESAAKLLEELDVALQRIKKNWESSQALTVFISIASRLLSLSSSTTIHTACLSYLEDGRAIAFGWMHDLEEKAQHINTYEERNEYMSKRAEIALICVDPFKVEDSPLASILSSSEQASIVLQCGIVVQESRLLLGASKEPMVPLLLLRSRRLFYRCYHTLASDGAAIDAGVSRSWTGFQPGSPWTVTGSIIGSLLSPGPEPLASSCKYTSTS</sequence>
<protein>
    <submittedName>
        <fullName evidence="1">Uncharacterized protein</fullName>
    </submittedName>
</protein>
<evidence type="ECO:0000313" key="2">
    <source>
        <dbReference type="Proteomes" id="UP001168146"/>
    </source>
</evidence>
<evidence type="ECO:0000313" key="1">
    <source>
        <dbReference type="EMBL" id="KAK0304128.1"/>
    </source>
</evidence>
<dbReference type="AlphaFoldDB" id="A0AAN6F4Y9"/>
<accession>A0AAN6F4Y9</accession>
<reference evidence="1" key="1">
    <citation type="submission" date="2021-12" db="EMBL/GenBank/DDBJ databases">
        <title>Black yeast isolated from Biological Soil Crust.</title>
        <authorList>
            <person name="Kurbessoian T."/>
        </authorList>
    </citation>
    <scope>NUCLEOTIDE SEQUENCE</scope>
    <source>
        <strain evidence="1">CCFEE 5208</strain>
    </source>
</reference>
<gene>
    <name evidence="1" type="ORF">LTR82_017303</name>
</gene>
<dbReference type="EMBL" id="JASUXU010000134">
    <property type="protein sequence ID" value="KAK0304128.1"/>
    <property type="molecule type" value="Genomic_DNA"/>
</dbReference>
<comment type="caution">
    <text evidence="1">The sequence shown here is derived from an EMBL/GenBank/DDBJ whole genome shotgun (WGS) entry which is preliminary data.</text>
</comment>
<dbReference type="Proteomes" id="UP001168146">
    <property type="component" value="Unassembled WGS sequence"/>
</dbReference>
<name>A0AAN6F4Y9_9PEZI</name>
<proteinExistence type="predicted"/>